<evidence type="ECO:0000256" key="4">
    <source>
        <dbReference type="ARBA" id="ARBA00023284"/>
    </source>
</evidence>
<evidence type="ECO:0000256" key="1">
    <source>
        <dbReference type="ARBA" id="ARBA00004196"/>
    </source>
</evidence>
<evidence type="ECO:0000259" key="6">
    <source>
        <dbReference type="PROSITE" id="PS51352"/>
    </source>
</evidence>
<dbReference type="PROSITE" id="PS00194">
    <property type="entry name" value="THIOREDOXIN_1"/>
    <property type="match status" value="1"/>
</dbReference>
<dbReference type="PANTHER" id="PTHR42852">
    <property type="entry name" value="THIOL:DISULFIDE INTERCHANGE PROTEIN DSBE"/>
    <property type="match status" value="1"/>
</dbReference>
<sequence length="168" mass="18758">MKLVWSGISILALLFLSFMPLHVADAAAKVEESVAPHFELTRADGQPFNLHDYAGKPVILHFWATWCPYCKKLQPGLEKLRIKYQHTDLQMIGISFNEDADANPAQSLLDRGIGMITLVKGDEVAGLYEVKGTPTTVFIDRSGHIVWITHTADPNDVNLDKALQYILQ</sequence>
<evidence type="ECO:0000256" key="5">
    <source>
        <dbReference type="SAM" id="SignalP"/>
    </source>
</evidence>
<evidence type="ECO:0000313" key="8">
    <source>
        <dbReference type="Proteomes" id="UP000055702"/>
    </source>
</evidence>
<dbReference type="GO" id="GO:0016209">
    <property type="term" value="F:antioxidant activity"/>
    <property type="evidence" value="ECO:0007669"/>
    <property type="project" value="InterPro"/>
</dbReference>
<dbReference type="GO" id="GO:0017004">
    <property type="term" value="P:cytochrome complex assembly"/>
    <property type="evidence" value="ECO:0007669"/>
    <property type="project" value="UniProtKB-KW"/>
</dbReference>
<protein>
    <submittedName>
        <fullName evidence="7">Alkyl hydroperoxide reductase</fullName>
    </submittedName>
</protein>
<dbReference type="EMBL" id="LRDC01000001">
    <property type="protein sequence ID" value="KVX03640.1"/>
    <property type="molecule type" value="Genomic_DNA"/>
</dbReference>
<dbReference type="InterPro" id="IPR017937">
    <property type="entry name" value="Thioredoxin_CS"/>
</dbReference>
<accession>A0A119D0X4</accession>
<dbReference type="Proteomes" id="UP000055702">
    <property type="component" value="Unassembled WGS sequence"/>
</dbReference>
<dbReference type="Gene3D" id="3.40.30.10">
    <property type="entry name" value="Glutaredoxin"/>
    <property type="match status" value="1"/>
</dbReference>
<dbReference type="CDD" id="cd02966">
    <property type="entry name" value="TlpA_like_family"/>
    <property type="match status" value="1"/>
</dbReference>
<dbReference type="GO" id="GO:0015036">
    <property type="term" value="F:disulfide oxidoreductase activity"/>
    <property type="evidence" value="ECO:0007669"/>
    <property type="project" value="UniProtKB-ARBA"/>
</dbReference>
<comment type="caution">
    <text evidence="7">The sequence shown here is derived from an EMBL/GenBank/DDBJ whole genome shotgun (WGS) entry which is preliminary data.</text>
</comment>
<keyword evidence="2" id="KW-0201">Cytochrome c-type biogenesis</keyword>
<name>A0A119D0X4_SHEFR</name>
<comment type="subcellular location">
    <subcellularLocation>
        <location evidence="1">Cell envelope</location>
    </subcellularLocation>
</comment>
<dbReference type="InterPro" id="IPR050553">
    <property type="entry name" value="Thioredoxin_ResA/DsbE_sf"/>
</dbReference>
<dbReference type="InterPro" id="IPR000866">
    <property type="entry name" value="AhpC/TSA"/>
</dbReference>
<dbReference type="SUPFAM" id="SSF52833">
    <property type="entry name" value="Thioredoxin-like"/>
    <property type="match status" value="1"/>
</dbReference>
<keyword evidence="3" id="KW-1015">Disulfide bond</keyword>
<evidence type="ECO:0000313" key="7">
    <source>
        <dbReference type="EMBL" id="KVX03640.1"/>
    </source>
</evidence>
<keyword evidence="5" id="KW-0732">Signal</keyword>
<dbReference type="GO" id="GO:0030313">
    <property type="term" value="C:cell envelope"/>
    <property type="evidence" value="ECO:0007669"/>
    <property type="project" value="UniProtKB-SubCell"/>
</dbReference>
<evidence type="ECO:0000256" key="2">
    <source>
        <dbReference type="ARBA" id="ARBA00022748"/>
    </source>
</evidence>
<dbReference type="PANTHER" id="PTHR42852:SF6">
    <property type="entry name" value="THIOL:DISULFIDE INTERCHANGE PROTEIN DSBE"/>
    <property type="match status" value="1"/>
</dbReference>
<dbReference type="PROSITE" id="PS51352">
    <property type="entry name" value="THIOREDOXIN_2"/>
    <property type="match status" value="1"/>
</dbReference>
<reference evidence="7 8" key="1">
    <citation type="submission" date="2016-01" db="EMBL/GenBank/DDBJ databases">
        <title>Draft genome of the antarctic isolate Shewanella frigidimarina Ag06-30.</title>
        <authorList>
            <person name="Parmeciano Di Noto G."/>
            <person name="Vazquez S."/>
            <person name="Mac Cormack W."/>
            <person name="Iriarte A."/>
            <person name="Quiroga C."/>
        </authorList>
    </citation>
    <scope>NUCLEOTIDE SEQUENCE [LARGE SCALE GENOMIC DNA]</scope>
    <source>
        <strain evidence="7 8">Ag06-30</strain>
    </source>
</reference>
<dbReference type="InterPro" id="IPR013766">
    <property type="entry name" value="Thioredoxin_domain"/>
</dbReference>
<feature type="signal peptide" evidence="5">
    <location>
        <begin position="1"/>
        <end position="23"/>
    </location>
</feature>
<dbReference type="AlphaFoldDB" id="A0A119D0X4"/>
<evidence type="ECO:0000256" key="3">
    <source>
        <dbReference type="ARBA" id="ARBA00023157"/>
    </source>
</evidence>
<keyword evidence="4" id="KW-0676">Redox-active center</keyword>
<proteinExistence type="predicted"/>
<gene>
    <name evidence="7" type="ORF">AWJ07_03530</name>
</gene>
<feature type="chain" id="PRO_5007161937" evidence="5">
    <location>
        <begin position="24"/>
        <end position="168"/>
    </location>
</feature>
<dbReference type="Pfam" id="PF00578">
    <property type="entry name" value="AhpC-TSA"/>
    <property type="match status" value="1"/>
</dbReference>
<feature type="domain" description="Thioredoxin" evidence="6">
    <location>
        <begin position="29"/>
        <end position="168"/>
    </location>
</feature>
<organism evidence="7">
    <name type="scientific">Shewanella frigidimarina</name>
    <dbReference type="NCBI Taxonomy" id="56812"/>
    <lineage>
        <taxon>Bacteria</taxon>
        <taxon>Pseudomonadati</taxon>
        <taxon>Pseudomonadota</taxon>
        <taxon>Gammaproteobacteria</taxon>
        <taxon>Alteromonadales</taxon>
        <taxon>Shewanellaceae</taxon>
        <taxon>Shewanella</taxon>
    </lineage>
</organism>
<dbReference type="RefSeq" id="WP_059744367.1">
    <property type="nucleotide sequence ID" value="NZ_LRDC01000001.1"/>
</dbReference>
<dbReference type="InterPro" id="IPR036249">
    <property type="entry name" value="Thioredoxin-like_sf"/>
</dbReference>